<sequence>MKQDETTRAEKFVVRFPPGMRDRIAQAATHSHRSMNAEIVARLQRSMVEWPGDLPRSEGCVPQGMEEGLLLDCFRRLPAEKRQALLALLI</sequence>
<dbReference type="RefSeq" id="WP_022993738.1">
    <property type="nucleotide sequence ID" value="NZ_CP102389.1"/>
</dbReference>
<dbReference type="SUPFAM" id="SSF47598">
    <property type="entry name" value="Ribbon-helix-helix"/>
    <property type="match status" value="1"/>
</dbReference>
<dbReference type="GO" id="GO:0003677">
    <property type="term" value="F:DNA binding"/>
    <property type="evidence" value="ECO:0007669"/>
    <property type="project" value="UniProtKB-KW"/>
</dbReference>
<name>A0A9Q3W293_9GAMM</name>
<proteinExistence type="predicted"/>
<dbReference type="InterPro" id="IPR010985">
    <property type="entry name" value="Ribbon_hlx_hlx"/>
</dbReference>
<dbReference type="EMBL" id="JAJVKT010000001">
    <property type="protein sequence ID" value="MCE7507171.1"/>
    <property type="molecule type" value="Genomic_DNA"/>
</dbReference>
<feature type="domain" description="Arc-like DNA binding" evidence="1">
    <location>
        <begin position="9"/>
        <end position="47"/>
    </location>
</feature>
<dbReference type="GO" id="GO:0006355">
    <property type="term" value="P:regulation of DNA-templated transcription"/>
    <property type="evidence" value="ECO:0007669"/>
    <property type="project" value="InterPro"/>
</dbReference>
<reference evidence="2" key="1">
    <citation type="submission" date="2022-01" db="EMBL/GenBank/DDBJ databases">
        <authorList>
            <person name="Karlyshev A.V."/>
            <person name="Jaspars M."/>
        </authorList>
    </citation>
    <scope>NUCLEOTIDE SEQUENCE</scope>
    <source>
        <strain evidence="2">AGSA3-2</strain>
    </source>
</reference>
<dbReference type="InterPro" id="IPR013321">
    <property type="entry name" value="Arc_rbn_hlx_hlx"/>
</dbReference>
<dbReference type="Gene3D" id="1.10.1220.10">
    <property type="entry name" value="Met repressor-like"/>
    <property type="match status" value="1"/>
</dbReference>
<dbReference type="Pfam" id="PF03869">
    <property type="entry name" value="Arc"/>
    <property type="match status" value="1"/>
</dbReference>
<organism evidence="2 3">
    <name type="scientific">Alloalcanivorax xenomutans</name>
    <dbReference type="NCBI Taxonomy" id="1094342"/>
    <lineage>
        <taxon>Bacteria</taxon>
        <taxon>Pseudomonadati</taxon>
        <taxon>Pseudomonadota</taxon>
        <taxon>Gammaproteobacteria</taxon>
        <taxon>Oceanospirillales</taxon>
        <taxon>Alcanivoracaceae</taxon>
        <taxon>Alloalcanivorax</taxon>
    </lineage>
</organism>
<accession>A0A9Q3W293</accession>
<dbReference type="GeneID" id="94685635"/>
<protein>
    <submittedName>
        <fullName evidence="2">Arc family DNA-binding protein</fullName>
    </submittedName>
</protein>
<keyword evidence="2" id="KW-0238">DNA-binding</keyword>
<keyword evidence="3" id="KW-1185">Reference proteome</keyword>
<evidence type="ECO:0000313" key="2">
    <source>
        <dbReference type="EMBL" id="MCE7507171.1"/>
    </source>
</evidence>
<evidence type="ECO:0000259" key="1">
    <source>
        <dbReference type="Pfam" id="PF03869"/>
    </source>
</evidence>
<dbReference type="AlphaFoldDB" id="A0A9Q3W293"/>
<comment type="caution">
    <text evidence="2">The sequence shown here is derived from an EMBL/GenBank/DDBJ whole genome shotgun (WGS) entry which is preliminary data.</text>
</comment>
<dbReference type="Proteomes" id="UP001107961">
    <property type="component" value="Unassembled WGS sequence"/>
</dbReference>
<evidence type="ECO:0000313" key="3">
    <source>
        <dbReference type="Proteomes" id="UP001107961"/>
    </source>
</evidence>
<dbReference type="InterPro" id="IPR005569">
    <property type="entry name" value="Arc_DNA-bd_dom"/>
</dbReference>
<gene>
    <name evidence="2" type="ORF">LZG35_00880</name>
</gene>